<reference evidence="2 3" key="1">
    <citation type="journal article" date="2008" name="BMC Genomics">
        <title>The linear chromosome of the plant-pathogenic mycoplasma 'Candidatus Phytoplasma mali'.</title>
        <authorList>
            <person name="Kube M."/>
            <person name="Schneider B."/>
            <person name="Kuhl H."/>
            <person name="Dandekar T."/>
            <person name="Heitmann K."/>
            <person name="Migdoll A.M."/>
            <person name="Reinhardt R."/>
            <person name="Seemueller E."/>
        </authorList>
    </citation>
    <scope>NUCLEOTIDE SEQUENCE [LARGE SCALE GENOMIC DNA]</scope>
    <source>
        <strain evidence="2 3">AT</strain>
    </source>
</reference>
<dbReference type="AlphaFoldDB" id="B3QZP1"/>
<protein>
    <submittedName>
        <fullName evidence="2">Uncharacterized protein</fullName>
    </submittedName>
</protein>
<dbReference type="HOGENOM" id="CLU_2056483_0_0_14"/>
<evidence type="ECO:0000256" key="1">
    <source>
        <dbReference type="SAM" id="Phobius"/>
    </source>
</evidence>
<feature type="transmembrane region" description="Helical" evidence="1">
    <location>
        <begin position="6"/>
        <end position="23"/>
    </location>
</feature>
<evidence type="ECO:0000313" key="3">
    <source>
        <dbReference type="Proteomes" id="UP000002020"/>
    </source>
</evidence>
<keyword evidence="3" id="KW-1185">Reference proteome</keyword>
<organism evidence="3">
    <name type="scientific">Phytoplasma mali (strain AT)</name>
    <dbReference type="NCBI Taxonomy" id="482235"/>
    <lineage>
        <taxon>Bacteria</taxon>
        <taxon>Bacillati</taxon>
        <taxon>Mycoplasmatota</taxon>
        <taxon>Mollicutes</taxon>
        <taxon>Acholeplasmatales</taxon>
        <taxon>Acholeplasmataceae</taxon>
        <taxon>Candidatus Phytoplasma</taxon>
        <taxon>16SrX (Apple proliferation group)</taxon>
    </lineage>
</organism>
<dbReference type="STRING" id="37692.ATP_00241"/>
<dbReference type="KEGG" id="pml:ATP_00241"/>
<keyword evidence="1" id="KW-0812">Transmembrane</keyword>
<dbReference type="EMBL" id="CU469464">
    <property type="protein sequence ID" value="CAP18428.1"/>
    <property type="molecule type" value="Genomic_DNA"/>
</dbReference>
<proteinExistence type="predicted"/>
<sequence>MEWKYFLILFFLVLLIIILMDFCDKKIWFYKLKKYLTTCSSLEQEILKTFCKEPNTVHKLNDKHKITHVLSNLFIIIKYDNNDDENINLQPQQSFYYINPKVYKLMKKYQKFKKIYFIN</sequence>
<accession>B3QZP1</accession>
<dbReference type="Proteomes" id="UP000002020">
    <property type="component" value="Chromosome"/>
</dbReference>
<evidence type="ECO:0000313" key="2">
    <source>
        <dbReference type="EMBL" id="CAP18428.1"/>
    </source>
</evidence>
<keyword evidence="1" id="KW-1133">Transmembrane helix</keyword>
<name>B3QZP1_PHYMT</name>
<keyword evidence="1" id="KW-0472">Membrane</keyword>
<gene>
    <name evidence="2" type="ordered locus">ATP_00241</name>
</gene>